<evidence type="ECO:0000256" key="1">
    <source>
        <dbReference type="SAM" id="Phobius"/>
    </source>
</evidence>
<name>A0ABP3WL41_9GAMM</name>
<keyword evidence="3" id="KW-1185">Reference proteome</keyword>
<accession>A0ABP3WL41</accession>
<feature type="transmembrane region" description="Helical" evidence="1">
    <location>
        <begin position="56"/>
        <end position="77"/>
    </location>
</feature>
<dbReference type="EMBL" id="BAAAFA010000013">
    <property type="protein sequence ID" value="GAA0823228.1"/>
    <property type="molecule type" value="Genomic_DNA"/>
</dbReference>
<keyword evidence="1" id="KW-1133">Transmembrane helix</keyword>
<comment type="caution">
    <text evidence="2">The sequence shown here is derived from an EMBL/GenBank/DDBJ whole genome shotgun (WGS) entry which is preliminary data.</text>
</comment>
<gene>
    <name evidence="2" type="ORF">GCM10009111_32570</name>
</gene>
<dbReference type="Proteomes" id="UP001500021">
    <property type="component" value="Unassembled WGS sequence"/>
</dbReference>
<reference evidence="3" key="1">
    <citation type="journal article" date="2019" name="Int. J. Syst. Evol. Microbiol.">
        <title>The Global Catalogue of Microorganisms (GCM) 10K type strain sequencing project: providing services to taxonomists for standard genome sequencing and annotation.</title>
        <authorList>
            <consortium name="The Broad Institute Genomics Platform"/>
            <consortium name="The Broad Institute Genome Sequencing Center for Infectious Disease"/>
            <person name="Wu L."/>
            <person name="Ma J."/>
        </authorList>
    </citation>
    <scope>NUCLEOTIDE SEQUENCE [LARGE SCALE GENOMIC DNA]</scope>
    <source>
        <strain evidence="3">JCM 15608</strain>
    </source>
</reference>
<evidence type="ECO:0000313" key="2">
    <source>
        <dbReference type="EMBL" id="GAA0823228.1"/>
    </source>
</evidence>
<keyword evidence="1" id="KW-0812">Transmembrane</keyword>
<keyword evidence="1" id="KW-0472">Membrane</keyword>
<protein>
    <submittedName>
        <fullName evidence="2">Uncharacterized protein</fullName>
    </submittedName>
</protein>
<organism evidence="2 3">
    <name type="scientific">Colwellia asteriadis</name>
    <dbReference type="NCBI Taxonomy" id="517723"/>
    <lineage>
        <taxon>Bacteria</taxon>
        <taxon>Pseudomonadati</taxon>
        <taxon>Pseudomonadota</taxon>
        <taxon>Gammaproteobacteria</taxon>
        <taxon>Alteromonadales</taxon>
        <taxon>Colwelliaceae</taxon>
        <taxon>Colwellia</taxon>
    </lineage>
</organism>
<evidence type="ECO:0000313" key="3">
    <source>
        <dbReference type="Proteomes" id="UP001500021"/>
    </source>
</evidence>
<proteinExistence type="predicted"/>
<sequence length="78" mass="8244">MAEIAAVCLVNTAVGAVFINHNGIKAAGRPMIIASRNVLFTNAIKMDSKNKIGNSAVNSLLVLLTDFCLAFVIVNVLK</sequence>